<keyword evidence="2" id="KW-1185">Reference proteome</keyword>
<organism evidence="1 2">
    <name type="scientific">Aristolochia fimbriata</name>
    <name type="common">White veined hardy Dutchman's pipe vine</name>
    <dbReference type="NCBI Taxonomy" id="158543"/>
    <lineage>
        <taxon>Eukaryota</taxon>
        <taxon>Viridiplantae</taxon>
        <taxon>Streptophyta</taxon>
        <taxon>Embryophyta</taxon>
        <taxon>Tracheophyta</taxon>
        <taxon>Spermatophyta</taxon>
        <taxon>Magnoliopsida</taxon>
        <taxon>Magnoliidae</taxon>
        <taxon>Piperales</taxon>
        <taxon>Aristolochiaceae</taxon>
        <taxon>Aristolochia</taxon>
    </lineage>
</organism>
<dbReference type="Proteomes" id="UP000825729">
    <property type="component" value="Unassembled WGS sequence"/>
</dbReference>
<sequence>MECEADTQLIVAHLNSINVDDRDGRKLRSTSCSKVKKVFSPAPQLSNLAMFLMSMTEGNGMAFAAQPHDFIHSLSLWRNIEELYPPLLRYVQYLQSLYRIRVSEEEVLKTTECCSLP</sequence>
<name>A0AAV7FB69_ARIFI</name>
<evidence type="ECO:0000313" key="2">
    <source>
        <dbReference type="Proteomes" id="UP000825729"/>
    </source>
</evidence>
<gene>
    <name evidence="1" type="ORF">H6P81_001530</name>
</gene>
<dbReference type="AlphaFoldDB" id="A0AAV7FB69"/>
<accession>A0AAV7FB69</accession>
<dbReference type="EMBL" id="JAINDJ010000002">
    <property type="protein sequence ID" value="KAG9457022.1"/>
    <property type="molecule type" value="Genomic_DNA"/>
</dbReference>
<evidence type="ECO:0000313" key="1">
    <source>
        <dbReference type="EMBL" id="KAG9457022.1"/>
    </source>
</evidence>
<reference evidence="1 2" key="1">
    <citation type="submission" date="2021-07" db="EMBL/GenBank/DDBJ databases">
        <title>The Aristolochia fimbriata genome: insights into angiosperm evolution, floral development and chemical biosynthesis.</title>
        <authorList>
            <person name="Jiao Y."/>
        </authorList>
    </citation>
    <scope>NUCLEOTIDE SEQUENCE [LARGE SCALE GENOMIC DNA]</scope>
    <source>
        <strain evidence="1">IBCAS-2021</strain>
        <tissue evidence="1">Leaf</tissue>
    </source>
</reference>
<comment type="caution">
    <text evidence="1">The sequence shown here is derived from an EMBL/GenBank/DDBJ whole genome shotgun (WGS) entry which is preliminary data.</text>
</comment>
<protein>
    <submittedName>
        <fullName evidence="1">Uncharacterized protein</fullName>
    </submittedName>
</protein>
<proteinExistence type="predicted"/>